<proteinExistence type="predicted"/>
<keyword evidence="3" id="KW-0489">Methyltransferase</keyword>
<dbReference type="OrthoDB" id="9786503at2"/>
<dbReference type="PANTHER" id="PTHR43861">
    <property type="entry name" value="TRANS-ACONITATE 2-METHYLTRANSFERASE-RELATED"/>
    <property type="match status" value="1"/>
</dbReference>
<evidence type="ECO:0000256" key="1">
    <source>
        <dbReference type="ARBA" id="ARBA00022679"/>
    </source>
</evidence>
<gene>
    <name evidence="3" type="ORF">SAMN04488570_2032</name>
</gene>
<accession>A0A1H1STI4</accession>
<dbReference type="InterPro" id="IPR029063">
    <property type="entry name" value="SAM-dependent_MTases_sf"/>
</dbReference>
<dbReference type="CDD" id="cd02440">
    <property type="entry name" value="AdoMet_MTases"/>
    <property type="match status" value="1"/>
</dbReference>
<evidence type="ECO:0000259" key="2">
    <source>
        <dbReference type="Pfam" id="PF13649"/>
    </source>
</evidence>
<dbReference type="GO" id="GO:0008168">
    <property type="term" value="F:methyltransferase activity"/>
    <property type="evidence" value="ECO:0007669"/>
    <property type="project" value="UniProtKB-KW"/>
</dbReference>
<dbReference type="AlphaFoldDB" id="A0A1H1STI4"/>
<evidence type="ECO:0000313" key="4">
    <source>
        <dbReference type="Proteomes" id="UP000198859"/>
    </source>
</evidence>
<dbReference type="GO" id="GO:0032259">
    <property type="term" value="P:methylation"/>
    <property type="evidence" value="ECO:0007669"/>
    <property type="project" value="UniProtKB-KW"/>
</dbReference>
<dbReference type="InterPro" id="IPR041698">
    <property type="entry name" value="Methyltransf_25"/>
</dbReference>
<sequence>MDAAAWDERYAATALVWSATPNQFVERDLAGLPPGRALDLACGEGRNARWLASRGWRVTALDFSAVAVDKGRAAAEEQGVGVDWRVGDALTAPLPDDLDLVVVAYLHLPPHQRTTVVRRAVAALGAGGHLHLVGHDLSNLTDGVGGPQDATVLCTAADVLADLQGPGAVPVEVLHADRVPRTVPAADGHGPAGTAWDVLVHVRRT</sequence>
<feature type="domain" description="Methyltransferase" evidence="2">
    <location>
        <begin position="38"/>
        <end position="128"/>
    </location>
</feature>
<reference evidence="4" key="1">
    <citation type="submission" date="2016-10" db="EMBL/GenBank/DDBJ databases">
        <authorList>
            <person name="Varghese N."/>
            <person name="Submissions S."/>
        </authorList>
    </citation>
    <scope>NUCLEOTIDE SEQUENCE [LARGE SCALE GENOMIC DNA]</scope>
    <source>
        <strain evidence="4">DSM 22127</strain>
    </source>
</reference>
<dbReference type="STRING" id="642780.SAMN04488570_2032"/>
<dbReference type="PANTHER" id="PTHR43861:SF3">
    <property type="entry name" value="PUTATIVE (AFU_ORTHOLOGUE AFUA_2G14390)-RELATED"/>
    <property type="match status" value="1"/>
</dbReference>
<evidence type="ECO:0000313" key="3">
    <source>
        <dbReference type="EMBL" id="SDS50709.1"/>
    </source>
</evidence>
<dbReference type="SUPFAM" id="SSF53335">
    <property type="entry name" value="S-adenosyl-L-methionine-dependent methyltransferases"/>
    <property type="match status" value="1"/>
</dbReference>
<dbReference type="Gene3D" id="3.40.50.150">
    <property type="entry name" value="Vaccinia Virus protein VP39"/>
    <property type="match status" value="1"/>
</dbReference>
<keyword evidence="1 3" id="KW-0808">Transferase</keyword>
<protein>
    <submittedName>
        <fullName evidence="3">Methyltransferase domain-containing protein</fullName>
    </submittedName>
</protein>
<name>A0A1H1STI4_9ACTN</name>
<organism evidence="3 4">
    <name type="scientific">Nocardioides scoriae</name>
    <dbReference type="NCBI Taxonomy" id="642780"/>
    <lineage>
        <taxon>Bacteria</taxon>
        <taxon>Bacillati</taxon>
        <taxon>Actinomycetota</taxon>
        <taxon>Actinomycetes</taxon>
        <taxon>Propionibacteriales</taxon>
        <taxon>Nocardioidaceae</taxon>
        <taxon>Nocardioides</taxon>
    </lineage>
</organism>
<dbReference type="Pfam" id="PF13649">
    <property type="entry name" value="Methyltransf_25"/>
    <property type="match status" value="1"/>
</dbReference>
<dbReference type="EMBL" id="LT629757">
    <property type="protein sequence ID" value="SDS50709.1"/>
    <property type="molecule type" value="Genomic_DNA"/>
</dbReference>
<dbReference type="RefSeq" id="WP_091729125.1">
    <property type="nucleotide sequence ID" value="NZ_LT629757.1"/>
</dbReference>
<keyword evidence="4" id="KW-1185">Reference proteome</keyword>
<dbReference type="Proteomes" id="UP000198859">
    <property type="component" value="Chromosome I"/>
</dbReference>